<dbReference type="AlphaFoldDB" id="A0AB38U967"/>
<feature type="domain" description="Reverse transcriptase" evidence="2">
    <location>
        <begin position="1"/>
        <end position="318"/>
    </location>
</feature>
<protein>
    <recommendedName>
        <fullName evidence="2">Reverse transcriptase domain-containing protein</fullName>
    </recommendedName>
</protein>
<reference evidence="3" key="1">
    <citation type="submission" date="2021-06" db="EMBL/GenBank/DDBJ databases">
        <title>Interrogation of the integrated mobile genetic elements in gut-associated Bacteroides with a consensus prediction approach.</title>
        <authorList>
            <person name="Campbell D.E."/>
            <person name="Leigh J.R."/>
            <person name="Kim T."/>
            <person name="England W."/>
            <person name="Whitaker R.J."/>
            <person name="Degnan P.H."/>
        </authorList>
    </citation>
    <scope>NUCLEOTIDE SEQUENCE</scope>
    <source>
        <strain evidence="3">VPI-3443</strain>
    </source>
</reference>
<comment type="similarity">
    <text evidence="1">Belongs to the bacterial reverse transcriptase family.</text>
</comment>
<dbReference type="Proteomes" id="UP001162960">
    <property type="component" value="Chromosome"/>
</dbReference>
<dbReference type="RefSeq" id="WP_264455118.1">
    <property type="nucleotide sequence ID" value="NZ_CP083685.1"/>
</dbReference>
<accession>A0AB38U967</accession>
<dbReference type="PANTHER" id="PTHR34047">
    <property type="entry name" value="NUCLEAR INTRON MATURASE 1, MITOCHONDRIAL-RELATED"/>
    <property type="match status" value="1"/>
</dbReference>
<name>A0AB38U967_BACT4</name>
<dbReference type="PANTHER" id="PTHR34047:SF8">
    <property type="entry name" value="PROTEIN YKFC"/>
    <property type="match status" value="1"/>
</dbReference>
<evidence type="ECO:0000313" key="3">
    <source>
        <dbReference type="EMBL" id="UYU89427.1"/>
    </source>
</evidence>
<proteinExistence type="inferred from homology"/>
<dbReference type="PROSITE" id="PS50878">
    <property type="entry name" value="RT_POL"/>
    <property type="match status" value="1"/>
</dbReference>
<evidence type="ECO:0000256" key="1">
    <source>
        <dbReference type="ARBA" id="ARBA00034120"/>
    </source>
</evidence>
<dbReference type="SUPFAM" id="SSF56672">
    <property type="entry name" value="DNA/RNA polymerases"/>
    <property type="match status" value="1"/>
</dbReference>
<evidence type="ECO:0000313" key="4">
    <source>
        <dbReference type="Proteomes" id="UP001162960"/>
    </source>
</evidence>
<sequence>MNRKGHISPSIEKKGNFELAFDGFSEHKKSRDAVREFEENLPDNIEELLSAYISGTWQTSEYVEKIIHEIKTRRIAKLPVKDHVMQWAACLHVEPLLCNTFIRNSCSCVKGRGTHDFVNLLRSSLYDDYEGTYYFVQMDVHHFFPNIHHDLMKKHIRFKIKDPKLLAFLDEFIDSYYQGLPLGVKISQILANFFLAAFDRLAISVFGILQDPEKLAYWTSRYITHCIVTCRTNKEEKELSKGVAYLGRKFRSYLKKGLKYYFRFADNIVIMHNDKAFLHIVTELSIMILARDYLLPVNKSWNVRPVYEGGVDVCGYVSYHDHRGLRKRNKIELCKEVAKLKKQGLSPEEIRLQCSSRIGFAIHADAKNLLRKLDINMEKRLGNVMKNRRVKLPFEGMRFDQKKPFSEIVCKIGDDEKDFKIMLLDFTFEDSKIETEDVIVEVPDGNGGTKQEKKTQPKKCLVIRYKRILETVTQTAIEGEETETYVFEKVKDKDGNVTAKDAEYYSYTGSTVMIEQASTSFTKEDLPCPTVVAEFANKLKKKFYKFT</sequence>
<dbReference type="InterPro" id="IPR000477">
    <property type="entry name" value="RT_dom"/>
</dbReference>
<dbReference type="InterPro" id="IPR043502">
    <property type="entry name" value="DNA/RNA_pol_sf"/>
</dbReference>
<dbReference type="InterPro" id="IPR051083">
    <property type="entry name" value="GrpII_Intron_Splice-Mob/Def"/>
</dbReference>
<organism evidence="3 4">
    <name type="scientific">Bacteroides thetaiotaomicron</name>
    <dbReference type="NCBI Taxonomy" id="818"/>
    <lineage>
        <taxon>Bacteria</taxon>
        <taxon>Pseudomonadati</taxon>
        <taxon>Bacteroidota</taxon>
        <taxon>Bacteroidia</taxon>
        <taxon>Bacteroidales</taxon>
        <taxon>Bacteroidaceae</taxon>
        <taxon>Bacteroides</taxon>
    </lineage>
</organism>
<evidence type="ECO:0000259" key="2">
    <source>
        <dbReference type="PROSITE" id="PS50878"/>
    </source>
</evidence>
<gene>
    <name evidence="3" type="ORF">KQP74_15895</name>
</gene>
<dbReference type="EMBL" id="CP083685">
    <property type="protein sequence ID" value="UYU89427.1"/>
    <property type="molecule type" value="Genomic_DNA"/>
</dbReference>